<dbReference type="SUPFAM" id="SSF55874">
    <property type="entry name" value="ATPase domain of HSP90 chaperone/DNA topoisomerase II/histidine kinase"/>
    <property type="match status" value="1"/>
</dbReference>
<keyword evidence="3" id="KW-0597">Phosphoprotein</keyword>
<dbReference type="SUPFAM" id="SSF55785">
    <property type="entry name" value="PYP-like sensor domain (PAS domain)"/>
    <property type="match status" value="1"/>
</dbReference>
<dbReference type="InterPro" id="IPR005467">
    <property type="entry name" value="His_kinase_dom"/>
</dbReference>
<proteinExistence type="predicted"/>
<dbReference type="CDD" id="cd00075">
    <property type="entry name" value="HATPase"/>
    <property type="match status" value="1"/>
</dbReference>
<name>A0A3L8Q3B8_9GAMM</name>
<dbReference type="AlphaFoldDB" id="A0A3L8Q3B8"/>
<dbReference type="InterPro" id="IPR036890">
    <property type="entry name" value="HATPase_C_sf"/>
</dbReference>
<dbReference type="SMART" id="SM00091">
    <property type="entry name" value="PAS"/>
    <property type="match status" value="1"/>
</dbReference>
<dbReference type="PROSITE" id="PS50112">
    <property type="entry name" value="PAS"/>
    <property type="match status" value="1"/>
</dbReference>
<reference evidence="6 7" key="1">
    <citation type="submission" date="2018-09" db="EMBL/GenBank/DDBJ databases">
        <title>Phylogeny of the Shewanellaceae, and recommendation for two new genera, Pseudoshewanella and Parashewanella.</title>
        <authorList>
            <person name="Wang G."/>
        </authorList>
    </citation>
    <scope>NUCLEOTIDE SEQUENCE [LARGE SCALE GENOMIC DNA]</scope>
    <source>
        <strain evidence="6 7">C51</strain>
    </source>
</reference>
<evidence type="ECO:0000256" key="1">
    <source>
        <dbReference type="ARBA" id="ARBA00000085"/>
    </source>
</evidence>
<evidence type="ECO:0000259" key="5">
    <source>
        <dbReference type="PROSITE" id="PS50112"/>
    </source>
</evidence>
<dbReference type="InterPro" id="IPR036097">
    <property type="entry name" value="HisK_dim/P_sf"/>
</dbReference>
<dbReference type="EMBL" id="QZEI01000001">
    <property type="protein sequence ID" value="RLV61553.1"/>
    <property type="molecule type" value="Genomic_DNA"/>
</dbReference>
<dbReference type="Pfam" id="PF13188">
    <property type="entry name" value="PAS_8"/>
    <property type="match status" value="1"/>
</dbReference>
<dbReference type="Pfam" id="PF00512">
    <property type="entry name" value="HisKA"/>
    <property type="match status" value="1"/>
</dbReference>
<evidence type="ECO:0000313" key="7">
    <source>
        <dbReference type="Proteomes" id="UP000281474"/>
    </source>
</evidence>
<organism evidence="6 7">
    <name type="scientific">Parashewanella curva</name>
    <dbReference type="NCBI Taxonomy" id="2338552"/>
    <lineage>
        <taxon>Bacteria</taxon>
        <taxon>Pseudomonadati</taxon>
        <taxon>Pseudomonadota</taxon>
        <taxon>Gammaproteobacteria</taxon>
        <taxon>Alteromonadales</taxon>
        <taxon>Shewanellaceae</taxon>
        <taxon>Parashewanella</taxon>
    </lineage>
</organism>
<dbReference type="SMART" id="SM00387">
    <property type="entry name" value="HATPase_c"/>
    <property type="match status" value="1"/>
</dbReference>
<gene>
    <name evidence="6" type="ORF">D5018_00080</name>
</gene>
<dbReference type="InterPro" id="IPR000014">
    <property type="entry name" value="PAS"/>
</dbReference>
<dbReference type="InterPro" id="IPR004358">
    <property type="entry name" value="Sig_transdc_His_kin-like_C"/>
</dbReference>
<dbReference type="Proteomes" id="UP000281474">
    <property type="component" value="Unassembled WGS sequence"/>
</dbReference>
<dbReference type="SMART" id="SM00388">
    <property type="entry name" value="HisKA"/>
    <property type="match status" value="1"/>
</dbReference>
<dbReference type="GO" id="GO:0000155">
    <property type="term" value="F:phosphorelay sensor kinase activity"/>
    <property type="evidence" value="ECO:0007669"/>
    <property type="project" value="InterPro"/>
</dbReference>
<sequence>MSNEVEHILQAMPSGIVILDGNGVVTKANPVAIELLGEPLEGQQWFTIIQRSFAPQEDDGHEVSLINGRRVKLEITPLSPESGQLIVLTDLTETRQLQNSLAHLQRLSALGKMVAKLAHQVRTPLSAAMLYATNLANPKLPQANKDKFQGKLVDRLNQLERQVNDMLLMARGRQEQEGEAVGLERVMREVEANCEPIAAKHHCQLKFIDMSSSKLMANHSALASAINNLVMNSIEAKATEITIKASEHNQELFLEVIDNGKGLPAELHSKILEPFYTTKSQGTGLGLAVVQSVVGNHGGQLTLSCEKEKGCHFVMRFPALAAAA</sequence>
<accession>A0A3L8Q3B8</accession>
<dbReference type="Pfam" id="PF02518">
    <property type="entry name" value="HATPase_c"/>
    <property type="match status" value="1"/>
</dbReference>
<dbReference type="OrthoDB" id="9776727at2"/>
<dbReference type="PANTHER" id="PTHR43065">
    <property type="entry name" value="SENSOR HISTIDINE KINASE"/>
    <property type="match status" value="1"/>
</dbReference>
<comment type="catalytic activity">
    <reaction evidence="1">
        <text>ATP + protein L-histidine = ADP + protein N-phospho-L-histidine.</text>
        <dbReference type="EC" id="2.7.13.3"/>
    </reaction>
</comment>
<keyword evidence="7" id="KW-1185">Reference proteome</keyword>
<dbReference type="PROSITE" id="PS50109">
    <property type="entry name" value="HIS_KIN"/>
    <property type="match status" value="1"/>
</dbReference>
<dbReference type="CDD" id="cd00130">
    <property type="entry name" value="PAS"/>
    <property type="match status" value="1"/>
</dbReference>
<feature type="domain" description="PAS" evidence="5">
    <location>
        <begin position="1"/>
        <end position="37"/>
    </location>
</feature>
<dbReference type="PRINTS" id="PR00344">
    <property type="entry name" value="BCTRLSENSOR"/>
</dbReference>
<dbReference type="CDD" id="cd00082">
    <property type="entry name" value="HisKA"/>
    <property type="match status" value="1"/>
</dbReference>
<dbReference type="Gene3D" id="3.30.565.10">
    <property type="entry name" value="Histidine kinase-like ATPase, C-terminal domain"/>
    <property type="match status" value="1"/>
</dbReference>
<evidence type="ECO:0000256" key="2">
    <source>
        <dbReference type="ARBA" id="ARBA00012438"/>
    </source>
</evidence>
<dbReference type="InterPro" id="IPR003661">
    <property type="entry name" value="HisK_dim/P_dom"/>
</dbReference>
<protein>
    <recommendedName>
        <fullName evidence="2">histidine kinase</fullName>
        <ecNumber evidence="2">2.7.13.3</ecNumber>
    </recommendedName>
</protein>
<dbReference type="Gene3D" id="1.10.287.130">
    <property type="match status" value="1"/>
</dbReference>
<dbReference type="InterPro" id="IPR035965">
    <property type="entry name" value="PAS-like_dom_sf"/>
</dbReference>
<dbReference type="SUPFAM" id="SSF47384">
    <property type="entry name" value="Homodimeric domain of signal transducing histidine kinase"/>
    <property type="match status" value="1"/>
</dbReference>
<dbReference type="Gene3D" id="3.30.450.20">
    <property type="entry name" value="PAS domain"/>
    <property type="match status" value="1"/>
</dbReference>
<dbReference type="InterPro" id="IPR003594">
    <property type="entry name" value="HATPase_dom"/>
</dbReference>
<dbReference type="EC" id="2.7.13.3" evidence="2"/>
<feature type="domain" description="Histidine kinase" evidence="4">
    <location>
        <begin position="116"/>
        <end position="321"/>
    </location>
</feature>
<evidence type="ECO:0000256" key="3">
    <source>
        <dbReference type="ARBA" id="ARBA00022553"/>
    </source>
</evidence>
<comment type="caution">
    <text evidence="6">The sequence shown here is derived from an EMBL/GenBank/DDBJ whole genome shotgun (WGS) entry which is preliminary data.</text>
</comment>
<evidence type="ECO:0000259" key="4">
    <source>
        <dbReference type="PROSITE" id="PS50109"/>
    </source>
</evidence>
<dbReference type="PANTHER" id="PTHR43065:SF29">
    <property type="entry name" value="SENSOR PROTEIN KINASE FLES"/>
    <property type="match status" value="1"/>
</dbReference>
<evidence type="ECO:0000313" key="6">
    <source>
        <dbReference type="EMBL" id="RLV61553.1"/>
    </source>
</evidence>